<dbReference type="Proteomes" id="UP000019151">
    <property type="component" value="Plasmid 1"/>
</dbReference>
<dbReference type="GO" id="GO:0005975">
    <property type="term" value="P:carbohydrate metabolic process"/>
    <property type="evidence" value="ECO:0007669"/>
    <property type="project" value="InterPro"/>
</dbReference>
<dbReference type="InParanoid" id="W0RPH1"/>
<feature type="domain" description="Non-reducing end beta-L-arabinofuranosidase-like GH127 middle" evidence="5">
    <location>
        <begin position="477"/>
        <end position="594"/>
    </location>
</feature>
<dbReference type="PROSITE" id="PS51318">
    <property type="entry name" value="TAT"/>
    <property type="match status" value="1"/>
</dbReference>
<sequence length="870" mass="94807">MSTRRDFLQRSASVTAALALGPLAAKAGAAATLDDGILDPGALVPGAAGATGAAEVAHAAAAPTTPAAIRAFERRMLRARPIPFHQVRVTGGPLKHAQDLDVAYLKELQPDRMLAYYRKEAGLTPKAEGYTGWDGGGRNLTGHIAGHYLSAISYMYAATGDPEFKRRADYIVSELKLVQDKHGDGYCGALEGGQKAFEEVSKGNIRSGGFDLNGLWSPWYTLHKTYAGLRDAYRETGNKQALDVETKFAAWAERIVAPLSYEQMQRMMLTEFGGMNEVFADLYADTGDERWLKLSYRFEHDGFTRPLKRHQDNLGGKHANTNIPKMIGSAARYGYVADAADLEAASFFTDRIAQHHTYATGGHGQSEYWGPADQIGVRVDGRTSESCNAYNMAKLTRRLASFRPDADYADYNERWLFNHVLASIDPEDGRTCYMVPVGRGVQQEYQDMQRSFTCCVGSGMENHALHGQNIYFENDDTLWVNLFIPSTAQIDTGALKGVRVAQTTDFPEGETATVTLTVPQPRKFTLAVRRPTWAGDGFRIAVNGEALAQPSLAQLRASGGGRASREEEARPQPSSYVEIERTWKTGDTIQLTLPKSLRLEPTPDQPQVAAIMWGPLVLAGDLGPRREGRGRVADGSATNAPAPQPVPVLVTGGRALTDWVVPAGAPNEFTAKGVALIPEQKSAPGDVALKPFYRTHRRRYSGYFDILTPAQYEARGAAIAAERERVRKLEAATVGFVQPGEMQPERDFNYQSEPLERPVLRAEGRANRAGQGWFSFDLPVDPSAPTAVVVTYLNSQGLAPAAGNFQILVDGTPVGTFEPNATAIGFWDAQYAVPQDLVKGKSKITVRFQAASNGRITPVFGVRTVRATSL</sequence>
<dbReference type="OrthoDB" id="9757939at2"/>
<evidence type="ECO:0000313" key="7">
    <source>
        <dbReference type="Proteomes" id="UP000019151"/>
    </source>
</evidence>
<evidence type="ECO:0000259" key="5">
    <source>
        <dbReference type="Pfam" id="PF20736"/>
    </source>
</evidence>
<keyword evidence="6" id="KW-0614">Plasmid</keyword>
<evidence type="ECO:0000256" key="1">
    <source>
        <dbReference type="SAM" id="MobiDB-lite"/>
    </source>
</evidence>
<geneLocation type="plasmid" evidence="6 7">
    <name>1</name>
</geneLocation>
<reference evidence="6 7" key="1">
    <citation type="journal article" date="2014" name="Genome Announc.">
        <title>Genome Sequence and Methylome of Soil Bacterium Gemmatirosa kalamazoonensis KBS708T, a Member of the Rarely Cultivated Gemmatimonadetes Phylum.</title>
        <authorList>
            <person name="Debruyn J.M."/>
            <person name="Radosevich M."/>
            <person name="Wommack K.E."/>
            <person name="Polson S.W."/>
            <person name="Hauser L.J."/>
            <person name="Fawaz M.N."/>
            <person name="Korlach J."/>
            <person name="Tsai Y.C."/>
        </authorList>
    </citation>
    <scope>NUCLEOTIDE SEQUENCE [LARGE SCALE GENOMIC DNA]</scope>
    <source>
        <strain evidence="6 7">KBS708</strain>
        <plasmid evidence="7">Plasmid 1</plasmid>
    </source>
</reference>
<accession>W0RPH1</accession>
<dbReference type="InterPro" id="IPR046544">
    <property type="entry name" value="GH146_SB_dom"/>
</dbReference>
<dbReference type="InterPro" id="IPR019546">
    <property type="entry name" value="TAT_signal_bac_arc"/>
</dbReference>
<dbReference type="EMBL" id="CP007129">
    <property type="protein sequence ID" value="AHG92387.1"/>
    <property type="molecule type" value="Genomic_DNA"/>
</dbReference>
<evidence type="ECO:0000259" key="4">
    <source>
        <dbReference type="Pfam" id="PF20620"/>
    </source>
</evidence>
<gene>
    <name evidence="6" type="ORF">J421_4852</name>
</gene>
<feature type="region of interest" description="Disordered" evidence="1">
    <location>
        <begin position="555"/>
        <end position="575"/>
    </location>
</feature>
<dbReference type="NCBIfam" id="TIGR01409">
    <property type="entry name" value="TAT_signal_seq"/>
    <property type="match status" value="1"/>
</dbReference>
<dbReference type="PANTHER" id="PTHR31151:SF0">
    <property type="entry name" value="PROLINE-TRNA LIGASE (DUF1680)"/>
    <property type="match status" value="1"/>
</dbReference>
<dbReference type="InterPro" id="IPR012878">
    <property type="entry name" value="Beta-AFase-like_GH127_cat"/>
</dbReference>
<keyword evidence="7" id="KW-1185">Reference proteome</keyword>
<dbReference type="PANTHER" id="PTHR31151">
    <property type="entry name" value="PROLINE-TRNA LIGASE (DUF1680)"/>
    <property type="match status" value="1"/>
</dbReference>
<dbReference type="Pfam" id="PF07944">
    <property type="entry name" value="Beta-AFase-like_GH127_cat"/>
    <property type="match status" value="1"/>
</dbReference>
<evidence type="ECO:0000313" key="6">
    <source>
        <dbReference type="EMBL" id="AHG92387.1"/>
    </source>
</evidence>
<dbReference type="RefSeq" id="WP_158508888.1">
    <property type="nucleotide sequence ID" value="NZ_CP007129.1"/>
</dbReference>
<evidence type="ECO:0000256" key="2">
    <source>
        <dbReference type="SAM" id="SignalP"/>
    </source>
</evidence>
<dbReference type="PATRIC" id="fig|861299.3.peg.4905"/>
<dbReference type="InterPro" id="IPR006311">
    <property type="entry name" value="TAT_signal"/>
</dbReference>
<feature type="domain" description="Non-reducing end beta-L-arabinofuranosidase-like GH127 catalytic" evidence="3">
    <location>
        <begin position="86"/>
        <end position="466"/>
    </location>
</feature>
<dbReference type="AlphaFoldDB" id="W0RPH1"/>
<keyword evidence="2" id="KW-0732">Signal</keyword>
<evidence type="ECO:0008006" key="8">
    <source>
        <dbReference type="Google" id="ProtNLM"/>
    </source>
</evidence>
<dbReference type="InterPro" id="IPR008928">
    <property type="entry name" value="6-hairpin_glycosidase_sf"/>
</dbReference>
<dbReference type="SUPFAM" id="SSF48208">
    <property type="entry name" value="Six-hairpin glycosidases"/>
    <property type="match status" value="1"/>
</dbReference>
<name>W0RPH1_9BACT</name>
<organism evidence="6 7">
    <name type="scientific">Gemmatirosa kalamazoonensis</name>
    <dbReference type="NCBI Taxonomy" id="861299"/>
    <lineage>
        <taxon>Bacteria</taxon>
        <taxon>Pseudomonadati</taxon>
        <taxon>Gemmatimonadota</taxon>
        <taxon>Gemmatimonadia</taxon>
        <taxon>Gemmatimonadales</taxon>
        <taxon>Gemmatimonadaceae</taxon>
        <taxon>Gemmatirosa</taxon>
    </lineage>
</organism>
<evidence type="ECO:0000259" key="3">
    <source>
        <dbReference type="Pfam" id="PF07944"/>
    </source>
</evidence>
<dbReference type="InterPro" id="IPR049046">
    <property type="entry name" value="Beta-AFase-like_GH127_middle"/>
</dbReference>
<proteinExistence type="predicted"/>
<feature type="region of interest" description="Disordered" evidence="1">
    <location>
        <begin position="624"/>
        <end position="645"/>
    </location>
</feature>
<protein>
    <recommendedName>
        <fullName evidence="8">Glycosyl hydrolase</fullName>
    </recommendedName>
</protein>
<dbReference type="Pfam" id="PF20736">
    <property type="entry name" value="Glyco_hydro127M"/>
    <property type="match status" value="1"/>
</dbReference>
<dbReference type="KEGG" id="gba:J421_4852"/>
<dbReference type="Pfam" id="PF20620">
    <property type="entry name" value="DUF6805"/>
    <property type="match status" value="1"/>
</dbReference>
<dbReference type="HOGENOM" id="CLU_008033_1_0_0"/>
<feature type="signal peptide" evidence="2">
    <location>
        <begin position="1"/>
        <end position="27"/>
    </location>
</feature>
<feature type="domain" description="Glycoside hydrolase GH146 substrate-binding" evidence="4">
    <location>
        <begin position="728"/>
        <end position="864"/>
    </location>
</feature>
<feature type="chain" id="PRO_5004795806" description="Glycosyl hydrolase" evidence="2">
    <location>
        <begin position="28"/>
        <end position="870"/>
    </location>
</feature>
<dbReference type="Gene3D" id="2.60.120.260">
    <property type="entry name" value="Galactose-binding domain-like"/>
    <property type="match status" value="1"/>
</dbReference>